<evidence type="ECO:0000256" key="2">
    <source>
        <dbReference type="SAM" id="SignalP"/>
    </source>
</evidence>
<dbReference type="Gene3D" id="2.10.80.10">
    <property type="entry name" value="Lipase, subunit A"/>
    <property type="match status" value="1"/>
</dbReference>
<feature type="compositionally biased region" description="Basic and acidic residues" evidence="1">
    <location>
        <begin position="125"/>
        <end position="141"/>
    </location>
</feature>
<name>A0A224YB19_9ACAR</name>
<evidence type="ECO:0000313" key="3">
    <source>
        <dbReference type="EMBL" id="MAA14886.1"/>
    </source>
</evidence>
<proteinExistence type="predicted"/>
<dbReference type="EMBL" id="GFPF01003740">
    <property type="protein sequence ID" value="MAA14886.1"/>
    <property type="molecule type" value="Transcribed_RNA"/>
</dbReference>
<sequence length="155" mass="16978">MRNVLPSCVVIFLGIFLLAVIGHHDANATPALDIQQRHEESMTEGLKVELKGVGAPCHWSDECNQTLCCLNYGNGTQSCQKRPTAQGEECYPEKIMLTPWEDEVPYSGACPCGEGFYCDTASNGDSRREQNAKARSEESVKLGHCKVNGTAQEAR</sequence>
<protein>
    <submittedName>
        <fullName evidence="3">Ixodegrin B</fullName>
    </submittedName>
</protein>
<feature type="signal peptide" evidence="2">
    <location>
        <begin position="1"/>
        <end position="22"/>
    </location>
</feature>
<organism evidence="3">
    <name type="scientific">Rhipicephalus zambeziensis</name>
    <dbReference type="NCBI Taxonomy" id="60191"/>
    <lineage>
        <taxon>Eukaryota</taxon>
        <taxon>Metazoa</taxon>
        <taxon>Ecdysozoa</taxon>
        <taxon>Arthropoda</taxon>
        <taxon>Chelicerata</taxon>
        <taxon>Arachnida</taxon>
        <taxon>Acari</taxon>
        <taxon>Parasitiformes</taxon>
        <taxon>Ixodida</taxon>
        <taxon>Ixodoidea</taxon>
        <taxon>Ixodidae</taxon>
        <taxon>Rhipicephalinae</taxon>
        <taxon>Rhipicephalus</taxon>
        <taxon>Rhipicephalus</taxon>
    </lineage>
</organism>
<keyword evidence="2" id="KW-0732">Signal</keyword>
<reference evidence="3" key="1">
    <citation type="journal article" date="2017" name="Parasit. Vectors">
        <title>Sialotranscriptomics of Rhipicephalus zambeziensis reveals intricate expression profiles of secretory proteins and suggests tight temporal transcriptional regulation during blood-feeding.</title>
        <authorList>
            <person name="de Castro M.H."/>
            <person name="de Klerk D."/>
            <person name="Pienaar R."/>
            <person name="Rees D.J.G."/>
            <person name="Mans B.J."/>
        </authorList>
    </citation>
    <scope>NUCLEOTIDE SEQUENCE</scope>
    <source>
        <tissue evidence="3">Salivary glands</tissue>
    </source>
</reference>
<feature type="region of interest" description="Disordered" evidence="1">
    <location>
        <begin position="122"/>
        <end position="141"/>
    </location>
</feature>
<feature type="chain" id="PRO_5012714023" evidence="2">
    <location>
        <begin position="23"/>
        <end position="155"/>
    </location>
</feature>
<dbReference type="AlphaFoldDB" id="A0A224YB19"/>
<evidence type="ECO:0000256" key="1">
    <source>
        <dbReference type="SAM" id="MobiDB-lite"/>
    </source>
</evidence>
<accession>A0A224YB19</accession>